<protein>
    <submittedName>
        <fullName evidence="1">Uncharacterized protein</fullName>
    </submittedName>
</protein>
<gene>
    <name evidence="1" type="ORF">V5799_010603</name>
</gene>
<evidence type="ECO:0000313" key="1">
    <source>
        <dbReference type="EMBL" id="KAK8774863.1"/>
    </source>
</evidence>
<sequence>MDEATQSRWNLLAECIARGFRGFQRSPNVTDPWPNRRPLMQVLLLETAYKVSVVFLIDLKQTATSERETLDQLHVLVMSAEVSGKFSMFDLLHL</sequence>
<keyword evidence="2" id="KW-1185">Reference proteome</keyword>
<accession>A0AAQ4EK89</accession>
<dbReference type="AlphaFoldDB" id="A0AAQ4EK89"/>
<organism evidence="1 2">
    <name type="scientific">Amblyomma americanum</name>
    <name type="common">Lone star tick</name>
    <dbReference type="NCBI Taxonomy" id="6943"/>
    <lineage>
        <taxon>Eukaryota</taxon>
        <taxon>Metazoa</taxon>
        <taxon>Ecdysozoa</taxon>
        <taxon>Arthropoda</taxon>
        <taxon>Chelicerata</taxon>
        <taxon>Arachnida</taxon>
        <taxon>Acari</taxon>
        <taxon>Parasitiformes</taxon>
        <taxon>Ixodida</taxon>
        <taxon>Ixodoidea</taxon>
        <taxon>Ixodidae</taxon>
        <taxon>Amblyomminae</taxon>
        <taxon>Amblyomma</taxon>
    </lineage>
</organism>
<dbReference type="EMBL" id="JARKHS020014902">
    <property type="protein sequence ID" value="KAK8774863.1"/>
    <property type="molecule type" value="Genomic_DNA"/>
</dbReference>
<reference evidence="1 2" key="1">
    <citation type="journal article" date="2023" name="Arcadia Sci">
        <title>De novo assembly of a long-read Amblyomma americanum tick genome.</title>
        <authorList>
            <person name="Chou S."/>
            <person name="Poskanzer K.E."/>
            <person name="Rollins M."/>
            <person name="Thuy-Boun P.S."/>
        </authorList>
    </citation>
    <scope>NUCLEOTIDE SEQUENCE [LARGE SCALE GENOMIC DNA]</scope>
    <source>
        <strain evidence="1">F_SG_1</strain>
        <tissue evidence="1">Salivary glands</tissue>
    </source>
</reference>
<comment type="caution">
    <text evidence="1">The sequence shown here is derived from an EMBL/GenBank/DDBJ whole genome shotgun (WGS) entry which is preliminary data.</text>
</comment>
<name>A0AAQ4EK89_AMBAM</name>
<evidence type="ECO:0000313" key="2">
    <source>
        <dbReference type="Proteomes" id="UP001321473"/>
    </source>
</evidence>
<dbReference type="Proteomes" id="UP001321473">
    <property type="component" value="Unassembled WGS sequence"/>
</dbReference>
<proteinExistence type="predicted"/>